<protein>
    <submittedName>
        <fullName evidence="2">Uncharacterized protein</fullName>
    </submittedName>
</protein>
<reference evidence="2 3" key="1">
    <citation type="submission" date="2019-02" db="EMBL/GenBank/DDBJ databases">
        <title>Genome sequencing of the rare red list fungi Antrodiella citrinella (Flaviporus citrinellus).</title>
        <authorList>
            <person name="Buettner E."/>
            <person name="Kellner H."/>
        </authorList>
    </citation>
    <scope>NUCLEOTIDE SEQUENCE [LARGE SCALE GENOMIC DNA]</scope>
    <source>
        <strain evidence="2 3">DSM 108506</strain>
    </source>
</reference>
<keyword evidence="3" id="KW-1185">Reference proteome</keyword>
<comment type="caution">
    <text evidence="2">The sequence shown here is derived from an EMBL/GenBank/DDBJ whole genome shotgun (WGS) entry which is preliminary data.</text>
</comment>
<feature type="region of interest" description="Disordered" evidence="1">
    <location>
        <begin position="226"/>
        <end position="267"/>
    </location>
</feature>
<evidence type="ECO:0000313" key="3">
    <source>
        <dbReference type="Proteomes" id="UP000308730"/>
    </source>
</evidence>
<feature type="compositionally biased region" description="Low complexity" evidence="1">
    <location>
        <begin position="63"/>
        <end position="75"/>
    </location>
</feature>
<name>A0A4S4N270_9APHY</name>
<feature type="compositionally biased region" description="Basic and acidic residues" evidence="1">
    <location>
        <begin position="78"/>
        <end position="92"/>
    </location>
</feature>
<accession>A0A4S4N270</accession>
<evidence type="ECO:0000313" key="2">
    <source>
        <dbReference type="EMBL" id="THH29840.1"/>
    </source>
</evidence>
<dbReference type="EMBL" id="SGPM01000105">
    <property type="protein sequence ID" value="THH29840.1"/>
    <property type="molecule type" value="Genomic_DNA"/>
</dbReference>
<feature type="compositionally biased region" description="Polar residues" evidence="1">
    <location>
        <begin position="136"/>
        <end position="145"/>
    </location>
</feature>
<proteinExistence type="predicted"/>
<feature type="compositionally biased region" description="Low complexity" evidence="1">
    <location>
        <begin position="103"/>
        <end position="127"/>
    </location>
</feature>
<organism evidence="2 3">
    <name type="scientific">Antrodiella citrinella</name>
    <dbReference type="NCBI Taxonomy" id="2447956"/>
    <lineage>
        <taxon>Eukaryota</taxon>
        <taxon>Fungi</taxon>
        <taxon>Dikarya</taxon>
        <taxon>Basidiomycota</taxon>
        <taxon>Agaricomycotina</taxon>
        <taxon>Agaricomycetes</taxon>
        <taxon>Polyporales</taxon>
        <taxon>Steccherinaceae</taxon>
        <taxon>Antrodiella</taxon>
    </lineage>
</organism>
<dbReference type="AlphaFoldDB" id="A0A4S4N270"/>
<dbReference type="Proteomes" id="UP000308730">
    <property type="component" value="Unassembled WGS sequence"/>
</dbReference>
<evidence type="ECO:0000256" key="1">
    <source>
        <dbReference type="SAM" id="MobiDB-lite"/>
    </source>
</evidence>
<feature type="compositionally biased region" description="Low complexity" evidence="1">
    <location>
        <begin position="163"/>
        <end position="176"/>
    </location>
</feature>
<gene>
    <name evidence="2" type="ORF">EUX98_g4359</name>
</gene>
<dbReference type="OrthoDB" id="3021720at2759"/>
<feature type="compositionally biased region" description="Basic and acidic residues" evidence="1">
    <location>
        <begin position="238"/>
        <end position="248"/>
    </location>
</feature>
<sequence length="310" mass="34912">MIDYPRPSSPTLTAIPPSPLAKHSRRSHSPVPRIATLLPSHHSEYSPSSRAADISRLLDPAYSSTSSSSSAGSSSRAYVDHRGDLHDPDYRDFPLYAPQHVNSASRIRSTTTTRKQRRTSASSARSHSTSRDRRYSGSNYLSQPTWDRAVDSDEFDDDDVSDSESQSHFSPFSSSDSRARRTVCYSHYFGEHIPMSASPVSLAENALQLEGASLFEEEDASELRVEQPRKLRRNSRRRSVESKMKEEVSEPQVEDVEQEPDSASIPHIASGGDYVPSCTHSLQRQWQTLSLRIRFGVFHAKQRLRRSLRH</sequence>
<feature type="region of interest" description="Disordered" evidence="1">
    <location>
        <begin position="1"/>
        <end position="176"/>
    </location>
</feature>
<feature type="compositionally biased region" description="Acidic residues" evidence="1">
    <location>
        <begin position="152"/>
        <end position="162"/>
    </location>
</feature>